<dbReference type="Pfam" id="PF01555">
    <property type="entry name" value="N6_N4_Mtase"/>
    <property type="match status" value="1"/>
</dbReference>
<dbReference type="GO" id="GO:0008170">
    <property type="term" value="F:N-methyltransferase activity"/>
    <property type="evidence" value="ECO:0007669"/>
    <property type="project" value="InterPro"/>
</dbReference>
<dbReference type="GO" id="GO:0003677">
    <property type="term" value="F:DNA binding"/>
    <property type="evidence" value="ECO:0007669"/>
    <property type="project" value="InterPro"/>
</dbReference>
<dbReference type="EMBL" id="AUZX01006711">
    <property type="protein sequence ID" value="EQD62790.1"/>
    <property type="molecule type" value="Genomic_DNA"/>
</dbReference>
<reference evidence="5" key="1">
    <citation type="submission" date="2013-08" db="EMBL/GenBank/DDBJ databases">
        <authorList>
            <person name="Mendez C."/>
            <person name="Richter M."/>
            <person name="Ferrer M."/>
            <person name="Sanchez J."/>
        </authorList>
    </citation>
    <scope>NUCLEOTIDE SEQUENCE</scope>
</reference>
<reference evidence="5" key="2">
    <citation type="journal article" date="2014" name="ISME J.">
        <title>Microbial stratification in low pH oxic and suboxic macroscopic growths along an acid mine drainage.</title>
        <authorList>
            <person name="Mendez-Garcia C."/>
            <person name="Mesa V."/>
            <person name="Sprenger R.R."/>
            <person name="Richter M."/>
            <person name="Diez M.S."/>
            <person name="Solano J."/>
            <person name="Bargiela R."/>
            <person name="Golyshina O.V."/>
            <person name="Manteca A."/>
            <person name="Ramos J.L."/>
            <person name="Gallego J.R."/>
            <person name="Llorente I."/>
            <person name="Martins Dos Santos V.A."/>
            <person name="Jensen O.N."/>
            <person name="Pelaez A.I."/>
            <person name="Sanchez J."/>
            <person name="Ferrer M."/>
        </authorList>
    </citation>
    <scope>NUCLEOTIDE SEQUENCE</scope>
</reference>
<feature type="domain" description="DNA methylase N-4/N-6" evidence="4">
    <location>
        <begin position="39"/>
        <end position="300"/>
    </location>
</feature>
<sequence>FDVGADFSMDIEIGGETFHKEPNLLEQIAYRDTWGRGADSFISMIYERLILMRDLLAEDGSIFMHMGPKLAPHTRVICDELFGANRLLGEIVWQRTDPHNDAVKKLGVITDRILWFGKGDRYYYDVNVERTNLSDSAESEYSLLELDGGQIVNFRGNEAKSGRRFKLENATWKGSRNRFIWRGATPSSKREWMYDFAGMEAALARGELFLRDPNVGSSRCVKRYLEDVKGIPLQDIWDEVGRMKGGSAYPTQKPDRLLERIVNIGSKEGDLVADFFCGSGTTAAVAEKLGRKWIASDLGKFGIHTTRKRLIGVQRELKAAEKNFRAFEVLNLGRYERQAYLSVSPRLSDAQREAALTQKERDYRELILRAYQAESLAGDAFFHGKRGARLVVVGPINLPVGRLFVEEVITECRKRGATRADILAFEFEMGLFPAVLDEAKGKGIDLAPKTIPPEVFDKRAVDKGQVQFYDISFIAAAARYDAKDKLKLSIELTDFSVYYTQGAADAAAAALKESKSAVVCERGQLLKLSKDRNGVIERTVLTRHWTDWVDYWAVDFDYEQRKEIIKVALDGSGQDGEPVKFEERWTGGYIFENEWQSFRTRRNRELELRTAEHRYERPGRYTVAVKVIDIFGNDTMTLLPVSIG</sequence>
<dbReference type="InterPro" id="IPR002941">
    <property type="entry name" value="DNA_methylase_N4/N6"/>
</dbReference>
<dbReference type="AlphaFoldDB" id="T1C930"/>
<evidence type="ECO:0000313" key="5">
    <source>
        <dbReference type="EMBL" id="EQD62790.1"/>
    </source>
</evidence>
<dbReference type="InterPro" id="IPR002295">
    <property type="entry name" value="N4/N6-MTase_EcoPI_Mod-like"/>
</dbReference>
<protein>
    <submittedName>
        <fullName evidence="5">Adenine specific DNA-methyltransferase</fullName>
    </submittedName>
</protein>
<evidence type="ECO:0000256" key="2">
    <source>
        <dbReference type="ARBA" id="ARBA00022679"/>
    </source>
</evidence>
<dbReference type="PANTHER" id="PTHR13370">
    <property type="entry name" value="RNA METHYLASE-RELATED"/>
    <property type="match status" value="1"/>
</dbReference>
<dbReference type="PANTHER" id="PTHR13370:SF24">
    <property type="entry name" value="TYPE III RESTRICTION-MODIFICATION ENZYME STYLTI MOD SUBUNIT"/>
    <property type="match status" value="1"/>
</dbReference>
<proteinExistence type="predicted"/>
<dbReference type="SUPFAM" id="SSF53335">
    <property type="entry name" value="S-adenosyl-L-methionine-dependent methyltransferases"/>
    <property type="match status" value="1"/>
</dbReference>
<keyword evidence="3" id="KW-0949">S-adenosyl-L-methionine</keyword>
<dbReference type="Gene3D" id="3.40.50.150">
    <property type="entry name" value="Vaccinia Virus protein VP39"/>
    <property type="match status" value="1"/>
</dbReference>
<feature type="non-terminal residue" evidence="5">
    <location>
        <position position="1"/>
    </location>
</feature>
<organism evidence="5">
    <name type="scientific">mine drainage metagenome</name>
    <dbReference type="NCBI Taxonomy" id="410659"/>
    <lineage>
        <taxon>unclassified sequences</taxon>
        <taxon>metagenomes</taxon>
        <taxon>ecological metagenomes</taxon>
    </lineage>
</organism>
<gene>
    <name evidence="5" type="ORF">B1A_09416</name>
</gene>
<keyword evidence="2 5" id="KW-0808">Transferase</keyword>
<keyword evidence="1 5" id="KW-0489">Methyltransferase</keyword>
<dbReference type="GO" id="GO:0005737">
    <property type="term" value="C:cytoplasm"/>
    <property type="evidence" value="ECO:0007669"/>
    <property type="project" value="TreeGrafter"/>
</dbReference>
<dbReference type="GO" id="GO:0032259">
    <property type="term" value="P:methylation"/>
    <property type="evidence" value="ECO:0007669"/>
    <property type="project" value="UniProtKB-KW"/>
</dbReference>
<comment type="caution">
    <text evidence="5">The sequence shown here is derived from an EMBL/GenBank/DDBJ whole genome shotgun (WGS) entry which is preliminary data.</text>
</comment>
<accession>T1C930</accession>
<dbReference type="PRINTS" id="PR00506">
    <property type="entry name" value="D21N6MTFRASE"/>
</dbReference>
<evidence type="ECO:0000256" key="1">
    <source>
        <dbReference type="ARBA" id="ARBA00022603"/>
    </source>
</evidence>
<name>T1C930_9ZZZZ</name>
<dbReference type="InterPro" id="IPR029063">
    <property type="entry name" value="SAM-dependent_MTases_sf"/>
</dbReference>
<evidence type="ECO:0000259" key="4">
    <source>
        <dbReference type="Pfam" id="PF01555"/>
    </source>
</evidence>
<evidence type="ECO:0000256" key="3">
    <source>
        <dbReference type="ARBA" id="ARBA00022691"/>
    </source>
</evidence>